<reference evidence="3 4" key="1">
    <citation type="submission" date="2019-10" db="EMBL/GenBank/DDBJ databases">
        <authorList>
            <person name="Palmer J.M."/>
        </authorList>
    </citation>
    <scope>NUCLEOTIDE SEQUENCE [LARGE SCALE GENOMIC DNA]</scope>
    <source>
        <strain evidence="3 4">TWF696</strain>
    </source>
</reference>
<keyword evidence="4" id="KW-1185">Reference proteome</keyword>
<protein>
    <recommendedName>
        <fullName evidence="2">Azaphilone pigments biosynthesis cluster protein L N-terminal domain-containing protein</fullName>
    </recommendedName>
</protein>
<sequence>MADPISLTSGLIAITVFTLQASRALFATVSSFKSTKRVLRELNEELVALDGVLVSLQDTINGSNTDLTALKLPLLRCGKACEEFDVIIGKCTTTSGGVRAIRDWAKVQYMGEDITGFRVLLAGYKSTITIAICDANMRTMSITASLLSQYKLMIETTTSDLKEQLDNIDKKLERLGAHYVQPYSTTASHRQITDQDQETLEADKRGIEQCIEICTQVSSHIDRVQTQTAESSSTDPASSQTTYLAKQLTTGVLTGCKSELVNTSTLLQRQLDTIKFQLAALSEHPETLGSAGESLKQCLAICAQASEQAKSERINVFEDVTAHDDGDQIVVSTLGDLISAKRITVGSRSLQLLGQMSDESLQHFASKARPKNAQQSQPRPEEQESLKFAGRHGGGHKLGV</sequence>
<evidence type="ECO:0000256" key="1">
    <source>
        <dbReference type="SAM" id="MobiDB-lite"/>
    </source>
</evidence>
<dbReference type="Pfam" id="PF17111">
    <property type="entry name" value="PigL_N"/>
    <property type="match status" value="1"/>
</dbReference>
<comment type="caution">
    <text evidence="3">The sequence shown here is derived from an EMBL/GenBank/DDBJ whole genome shotgun (WGS) entry which is preliminary data.</text>
</comment>
<feature type="compositionally biased region" description="Basic residues" evidence="1">
    <location>
        <begin position="389"/>
        <end position="400"/>
    </location>
</feature>
<dbReference type="AlphaFoldDB" id="A0AAV9UCV7"/>
<organism evidence="3 4">
    <name type="scientific">Orbilia brochopaga</name>
    <dbReference type="NCBI Taxonomy" id="3140254"/>
    <lineage>
        <taxon>Eukaryota</taxon>
        <taxon>Fungi</taxon>
        <taxon>Dikarya</taxon>
        <taxon>Ascomycota</taxon>
        <taxon>Pezizomycotina</taxon>
        <taxon>Orbiliomycetes</taxon>
        <taxon>Orbiliales</taxon>
        <taxon>Orbiliaceae</taxon>
        <taxon>Orbilia</taxon>
    </lineage>
</organism>
<name>A0AAV9UCV7_9PEZI</name>
<feature type="domain" description="Azaphilone pigments biosynthesis cluster protein L N-terminal" evidence="2">
    <location>
        <begin position="2"/>
        <end position="215"/>
    </location>
</feature>
<gene>
    <name evidence="3" type="ORF">TWF696_001348</name>
</gene>
<dbReference type="EMBL" id="JAVHNQ010000010">
    <property type="protein sequence ID" value="KAK6337870.1"/>
    <property type="molecule type" value="Genomic_DNA"/>
</dbReference>
<dbReference type="InterPro" id="IPR031348">
    <property type="entry name" value="PigL_N"/>
</dbReference>
<proteinExistence type="predicted"/>
<evidence type="ECO:0000259" key="2">
    <source>
        <dbReference type="Pfam" id="PF17111"/>
    </source>
</evidence>
<accession>A0AAV9UCV7</accession>
<dbReference type="Proteomes" id="UP001375240">
    <property type="component" value="Unassembled WGS sequence"/>
</dbReference>
<evidence type="ECO:0000313" key="3">
    <source>
        <dbReference type="EMBL" id="KAK6337870.1"/>
    </source>
</evidence>
<feature type="region of interest" description="Disordered" evidence="1">
    <location>
        <begin position="364"/>
        <end position="400"/>
    </location>
</feature>
<evidence type="ECO:0000313" key="4">
    <source>
        <dbReference type="Proteomes" id="UP001375240"/>
    </source>
</evidence>